<accession>A0A317DSC7</accession>
<dbReference type="Gene3D" id="3.40.50.2300">
    <property type="match status" value="1"/>
</dbReference>
<dbReference type="Pfam" id="PF00563">
    <property type="entry name" value="EAL"/>
    <property type="match status" value="1"/>
</dbReference>
<dbReference type="GO" id="GO:0071111">
    <property type="term" value="F:cyclic-guanylate-specific phosphodiesterase activity"/>
    <property type="evidence" value="ECO:0007669"/>
    <property type="project" value="InterPro"/>
</dbReference>
<dbReference type="InterPro" id="IPR050706">
    <property type="entry name" value="Cyclic-di-GMP_PDE-like"/>
</dbReference>
<dbReference type="GO" id="GO:0000160">
    <property type="term" value="P:phosphorelay signal transduction system"/>
    <property type="evidence" value="ECO:0007669"/>
    <property type="project" value="InterPro"/>
</dbReference>
<gene>
    <name evidence="4" type="ORF">DKG74_20905</name>
</gene>
<dbReference type="InterPro" id="IPR011006">
    <property type="entry name" value="CheY-like_superfamily"/>
</dbReference>
<dbReference type="Pfam" id="PF00072">
    <property type="entry name" value="Response_reg"/>
    <property type="match status" value="1"/>
</dbReference>
<dbReference type="PANTHER" id="PTHR33121:SF70">
    <property type="entry name" value="SIGNALING PROTEIN YKOW"/>
    <property type="match status" value="1"/>
</dbReference>
<dbReference type="SUPFAM" id="SSF52172">
    <property type="entry name" value="CheY-like"/>
    <property type="match status" value="1"/>
</dbReference>
<dbReference type="Proteomes" id="UP000245461">
    <property type="component" value="Unassembled WGS sequence"/>
</dbReference>
<evidence type="ECO:0000313" key="5">
    <source>
        <dbReference type="Proteomes" id="UP000245461"/>
    </source>
</evidence>
<evidence type="ECO:0008006" key="6">
    <source>
        <dbReference type="Google" id="ProtNLM"/>
    </source>
</evidence>
<dbReference type="CDD" id="cd01948">
    <property type="entry name" value="EAL"/>
    <property type="match status" value="1"/>
</dbReference>
<evidence type="ECO:0000256" key="1">
    <source>
        <dbReference type="PROSITE-ProRule" id="PRU00169"/>
    </source>
</evidence>
<feature type="domain" description="EAL" evidence="3">
    <location>
        <begin position="183"/>
        <end position="437"/>
    </location>
</feature>
<evidence type="ECO:0000259" key="2">
    <source>
        <dbReference type="PROSITE" id="PS50110"/>
    </source>
</evidence>
<sequence>MGCGPPLLSVYSACLFAGRPECRKATLPRDFGARIFSARDSGGRTVFMTTAQEQAADNLVLVVDDDADLSELLRLRLERDGFRVATLASVNDLAECCCMESDPAAIVMDLNLGAQDGLQAAEFLAGKGFKGPVFLISGFDDRVIAAARRHAEALGLILPAVFRKPFPLADLSAAIVGAIGGRRPADVPEIHALLASGSIRPYFQPVVDLATGAVIAGEALARWVRPDGTVNGAGHLLPMIAAENLWHAFTEGMLRDTAAALRRWSMAGRAPCPVSINLEASIATDPDFGPRAAAIVAEAEIAPSLIRFEITEQTAMADTAQALRALTWLRIKGFELSIDDFGTGFSSLAVLHAMPFSELKIDQSFVKRMTVDQDARIIVKAMVDLAHNLNLACVAEGVETAATAEALREIGCDRGQGYLFGGAVDADRFADLLQRHSA</sequence>
<proteinExistence type="predicted"/>
<dbReference type="SUPFAM" id="SSF141868">
    <property type="entry name" value="EAL domain-like"/>
    <property type="match status" value="1"/>
</dbReference>
<reference evidence="4 5" key="1">
    <citation type="submission" date="2018-05" db="EMBL/GenBank/DDBJ databases">
        <title>Zavarzinia sp. HR-AS.</title>
        <authorList>
            <person name="Lee Y."/>
            <person name="Jeon C.O."/>
        </authorList>
    </citation>
    <scope>NUCLEOTIDE SEQUENCE [LARGE SCALE GENOMIC DNA]</scope>
    <source>
        <strain evidence="4 5">HR-AS</strain>
    </source>
</reference>
<dbReference type="EMBL" id="QGLE01000023">
    <property type="protein sequence ID" value="PWR17577.1"/>
    <property type="molecule type" value="Genomic_DNA"/>
</dbReference>
<evidence type="ECO:0000313" key="4">
    <source>
        <dbReference type="EMBL" id="PWR17577.1"/>
    </source>
</evidence>
<comment type="caution">
    <text evidence="4">The sequence shown here is derived from an EMBL/GenBank/DDBJ whole genome shotgun (WGS) entry which is preliminary data.</text>
</comment>
<dbReference type="Gene3D" id="3.20.20.450">
    <property type="entry name" value="EAL domain"/>
    <property type="match status" value="1"/>
</dbReference>
<dbReference type="OrthoDB" id="7251575at2"/>
<keyword evidence="1" id="KW-0597">Phosphoprotein</keyword>
<dbReference type="PROSITE" id="PS50110">
    <property type="entry name" value="RESPONSE_REGULATORY"/>
    <property type="match status" value="1"/>
</dbReference>
<organism evidence="4 5">
    <name type="scientific">Zavarzinia aquatilis</name>
    <dbReference type="NCBI Taxonomy" id="2211142"/>
    <lineage>
        <taxon>Bacteria</taxon>
        <taxon>Pseudomonadati</taxon>
        <taxon>Pseudomonadota</taxon>
        <taxon>Alphaproteobacteria</taxon>
        <taxon>Rhodospirillales</taxon>
        <taxon>Zavarziniaceae</taxon>
        <taxon>Zavarzinia</taxon>
    </lineage>
</organism>
<evidence type="ECO:0000259" key="3">
    <source>
        <dbReference type="PROSITE" id="PS50883"/>
    </source>
</evidence>
<name>A0A317DSC7_9PROT</name>
<dbReference type="AlphaFoldDB" id="A0A317DSC7"/>
<feature type="modified residue" description="4-aspartylphosphate" evidence="1">
    <location>
        <position position="109"/>
    </location>
</feature>
<dbReference type="InterPro" id="IPR001633">
    <property type="entry name" value="EAL_dom"/>
</dbReference>
<feature type="domain" description="Response regulatory" evidence="2">
    <location>
        <begin position="59"/>
        <end position="179"/>
    </location>
</feature>
<dbReference type="PANTHER" id="PTHR33121">
    <property type="entry name" value="CYCLIC DI-GMP PHOSPHODIESTERASE PDEF"/>
    <property type="match status" value="1"/>
</dbReference>
<dbReference type="InterPro" id="IPR001789">
    <property type="entry name" value="Sig_transdc_resp-reg_receiver"/>
</dbReference>
<dbReference type="InterPro" id="IPR035919">
    <property type="entry name" value="EAL_sf"/>
</dbReference>
<dbReference type="SMART" id="SM00052">
    <property type="entry name" value="EAL"/>
    <property type="match status" value="1"/>
</dbReference>
<keyword evidence="5" id="KW-1185">Reference proteome</keyword>
<dbReference type="PROSITE" id="PS50883">
    <property type="entry name" value="EAL"/>
    <property type="match status" value="1"/>
</dbReference>
<dbReference type="SMART" id="SM00448">
    <property type="entry name" value="REC"/>
    <property type="match status" value="1"/>
</dbReference>
<protein>
    <recommendedName>
        <fullName evidence="6">Diguanylate phosphodiesterase</fullName>
    </recommendedName>
</protein>